<keyword evidence="3" id="KW-1185">Reference proteome</keyword>
<evidence type="ECO:0000313" key="3">
    <source>
        <dbReference type="Proteomes" id="UP000243507"/>
    </source>
</evidence>
<name>A0A2A4CQY3_9RHOB</name>
<dbReference type="Proteomes" id="UP000243507">
    <property type="component" value="Unassembled WGS sequence"/>
</dbReference>
<dbReference type="Pfam" id="PF11750">
    <property type="entry name" value="DUF3307"/>
    <property type="match status" value="1"/>
</dbReference>
<reference evidence="2 3" key="1">
    <citation type="submission" date="2017-09" db="EMBL/GenBank/DDBJ databases">
        <title>A multilocus sequence analysis scheme for characterization of bacteria in the genus Thioclava.</title>
        <authorList>
            <person name="Liu Y."/>
            <person name="Shao Z."/>
        </authorList>
    </citation>
    <scope>NUCLEOTIDE SEQUENCE [LARGE SCALE GENOMIC DNA]</scope>
    <source>
        <strain evidence="2 3">CAU 1312</strain>
    </source>
</reference>
<organism evidence="2 3">
    <name type="scientific">Pseudothioclava arenosa</name>
    <dbReference type="NCBI Taxonomy" id="1795308"/>
    <lineage>
        <taxon>Bacteria</taxon>
        <taxon>Pseudomonadati</taxon>
        <taxon>Pseudomonadota</taxon>
        <taxon>Alphaproteobacteria</taxon>
        <taxon>Rhodobacterales</taxon>
        <taxon>Paracoccaceae</taxon>
        <taxon>Pseudothioclava</taxon>
    </lineage>
</organism>
<dbReference type="EMBL" id="NTJD01000004">
    <property type="protein sequence ID" value="PCD76730.1"/>
    <property type="molecule type" value="Genomic_DNA"/>
</dbReference>
<dbReference type="OrthoDB" id="558011at2"/>
<dbReference type="InterPro" id="IPR021737">
    <property type="entry name" value="Phage_phiKZ_Orf197"/>
</dbReference>
<dbReference type="AlphaFoldDB" id="A0A2A4CQY3"/>
<evidence type="ECO:0000256" key="1">
    <source>
        <dbReference type="SAM" id="Phobius"/>
    </source>
</evidence>
<sequence>MSQSGRRARRRILRAPVVLPVFEEGRLVTDALDVLALVLLLQAKHLVADFYLQNEFMLSGRNRYFHAGRALHVLIHLAGTLIALLFVGSGIAVIALVLALEFVLHFNIDWAKSALTESQKLTPSMPEYWHALGLDQAAHQATYIGIAALCYFLN</sequence>
<protein>
    <recommendedName>
        <fullName evidence="4">DUF3307 domain-containing protein</fullName>
    </recommendedName>
</protein>
<keyword evidence="1" id="KW-0812">Transmembrane</keyword>
<feature type="transmembrane region" description="Helical" evidence="1">
    <location>
        <begin position="73"/>
        <end position="100"/>
    </location>
</feature>
<keyword evidence="1" id="KW-1133">Transmembrane helix</keyword>
<evidence type="ECO:0008006" key="4">
    <source>
        <dbReference type="Google" id="ProtNLM"/>
    </source>
</evidence>
<evidence type="ECO:0000313" key="2">
    <source>
        <dbReference type="EMBL" id="PCD76730.1"/>
    </source>
</evidence>
<proteinExistence type="predicted"/>
<comment type="caution">
    <text evidence="2">The sequence shown here is derived from an EMBL/GenBank/DDBJ whole genome shotgun (WGS) entry which is preliminary data.</text>
</comment>
<gene>
    <name evidence="2" type="ORF">CLN94_06370</name>
</gene>
<accession>A0A2A4CQY3</accession>
<keyword evidence="1" id="KW-0472">Membrane</keyword>